<evidence type="ECO:0000313" key="4">
    <source>
        <dbReference type="EMBL" id="USR92946.1"/>
    </source>
</evidence>
<sequence>MVLAVADRDRPPAVWVVAVVNGLRRMRFRHSLLSIILMLGLLGCGGDRPLAPSPGDSATSDPPQETIAPTSASPPPLMSPPISDPAPRIDGDRLFQTVEALAVPRFEESDRRQARDYLRGELESAGWSVRNHEFDGGVNLVAERPGTQPNGTTLLLGAHYDTVPNSPGADDNASAVATVLEAAWLLRDPTPQALRLVLFDLEEIGLQGSLAYVSPETLDNLAGAIILEMMGYACDEVGCQTYPPGLPDSLPERGDFLGVVGNLPYRHLTDAFERVSDSDVPEIVTLTVPVGPILDLLRSDHAPFWLAGAPAVMVTDTANFRNPHYHRPSDTPETLDRSFLEGSAQAVVDVLYDLLTRQGVEAESS</sequence>
<reference evidence="4" key="1">
    <citation type="submission" date="2022-06" db="EMBL/GenBank/DDBJ databases">
        <title>Genome sequence of Phormidium yuhuli AB48 isolated from an industrial photobioreactor environment.</title>
        <authorList>
            <person name="Qiu Y."/>
            <person name="Noonan A.J.C."/>
            <person name="Dofher K."/>
            <person name="Koch M."/>
            <person name="Kieft B."/>
            <person name="Lin X."/>
            <person name="Ziels R.M."/>
            <person name="Hallam S.J."/>
        </authorList>
    </citation>
    <scope>NUCLEOTIDE SEQUENCE</scope>
    <source>
        <strain evidence="4">AB48</strain>
    </source>
</reference>
<dbReference type="PROSITE" id="PS00758">
    <property type="entry name" value="ARGE_DAPE_CPG2_1"/>
    <property type="match status" value="1"/>
</dbReference>
<feature type="region of interest" description="Disordered" evidence="2">
    <location>
        <begin position="50"/>
        <end position="90"/>
    </location>
</feature>
<dbReference type="Gene3D" id="3.40.630.10">
    <property type="entry name" value="Zn peptidases"/>
    <property type="match status" value="1"/>
</dbReference>
<feature type="domain" description="Peptidase M28" evidence="3">
    <location>
        <begin position="139"/>
        <end position="349"/>
    </location>
</feature>
<protein>
    <submittedName>
        <fullName evidence="4">M28 family peptidase</fullName>
    </submittedName>
</protein>
<evidence type="ECO:0000256" key="1">
    <source>
        <dbReference type="ARBA" id="ARBA00022801"/>
    </source>
</evidence>
<accession>A0ABY5AW07</accession>
<dbReference type="InterPro" id="IPR045175">
    <property type="entry name" value="M28_fam"/>
</dbReference>
<dbReference type="RefSeq" id="WP_252665121.1">
    <property type="nucleotide sequence ID" value="NZ_CP098611.1"/>
</dbReference>
<dbReference type="Pfam" id="PF04389">
    <property type="entry name" value="Peptidase_M28"/>
    <property type="match status" value="1"/>
</dbReference>
<dbReference type="InterPro" id="IPR007484">
    <property type="entry name" value="Peptidase_M28"/>
</dbReference>
<dbReference type="SUPFAM" id="SSF53187">
    <property type="entry name" value="Zn-dependent exopeptidases"/>
    <property type="match status" value="1"/>
</dbReference>
<keyword evidence="1" id="KW-0378">Hydrolase</keyword>
<dbReference type="PANTHER" id="PTHR12147:SF26">
    <property type="entry name" value="PEPTIDASE M28 DOMAIN-CONTAINING PROTEIN"/>
    <property type="match status" value="1"/>
</dbReference>
<dbReference type="EMBL" id="CP098611">
    <property type="protein sequence ID" value="USR92946.1"/>
    <property type="molecule type" value="Genomic_DNA"/>
</dbReference>
<proteinExistence type="predicted"/>
<keyword evidence="5" id="KW-1185">Reference proteome</keyword>
<dbReference type="PANTHER" id="PTHR12147">
    <property type="entry name" value="METALLOPEPTIDASE M28 FAMILY MEMBER"/>
    <property type="match status" value="1"/>
</dbReference>
<organism evidence="4 5">
    <name type="scientific">Phormidium yuhuli AB48</name>
    <dbReference type="NCBI Taxonomy" id="2940671"/>
    <lineage>
        <taxon>Bacteria</taxon>
        <taxon>Bacillati</taxon>
        <taxon>Cyanobacteriota</taxon>
        <taxon>Cyanophyceae</taxon>
        <taxon>Oscillatoriophycideae</taxon>
        <taxon>Oscillatoriales</taxon>
        <taxon>Oscillatoriaceae</taxon>
        <taxon>Phormidium</taxon>
        <taxon>Phormidium yuhuli</taxon>
    </lineage>
</organism>
<dbReference type="InterPro" id="IPR001261">
    <property type="entry name" value="ArgE/DapE_CS"/>
</dbReference>
<dbReference type="Proteomes" id="UP001056708">
    <property type="component" value="Chromosome"/>
</dbReference>
<evidence type="ECO:0000256" key="2">
    <source>
        <dbReference type="SAM" id="MobiDB-lite"/>
    </source>
</evidence>
<gene>
    <name evidence="4" type="ORF">NEA10_09600</name>
</gene>
<evidence type="ECO:0000313" key="5">
    <source>
        <dbReference type="Proteomes" id="UP001056708"/>
    </source>
</evidence>
<evidence type="ECO:0000259" key="3">
    <source>
        <dbReference type="Pfam" id="PF04389"/>
    </source>
</evidence>
<feature type="compositionally biased region" description="Pro residues" evidence="2">
    <location>
        <begin position="72"/>
        <end position="84"/>
    </location>
</feature>
<name>A0ABY5AW07_9CYAN</name>